<dbReference type="InterPro" id="IPR016181">
    <property type="entry name" value="Acyl_CoA_acyltransferase"/>
</dbReference>
<dbReference type="EMBL" id="QWFX01000016">
    <property type="protein sequence ID" value="RIJ26711.1"/>
    <property type="molecule type" value="Genomic_DNA"/>
</dbReference>
<evidence type="ECO:0000313" key="3">
    <source>
        <dbReference type="Proteomes" id="UP000266385"/>
    </source>
</evidence>
<comment type="caution">
    <text evidence="2">The sequence shown here is derived from an EMBL/GenBank/DDBJ whole genome shotgun (WGS) entry which is preliminary data.</text>
</comment>
<reference evidence="2 3" key="1">
    <citation type="submission" date="2018-08" db="EMBL/GenBank/DDBJ databases">
        <title>Henriciella mobilis sp. nov., isolated from seawater.</title>
        <authorList>
            <person name="Cheng H."/>
            <person name="Wu Y.-H."/>
            <person name="Xu X.-W."/>
            <person name="Guo L.-L."/>
        </authorList>
    </citation>
    <scope>NUCLEOTIDE SEQUENCE [LARGE SCALE GENOMIC DNA]</scope>
    <source>
        <strain evidence="2 3">JN25</strain>
    </source>
</reference>
<sequence>MKIRPYQPEDAGRMEDIFLRAVRKIGREFYSAEQVAAWSGPRVSAERLDGLYSDGRVTFIATDREDRAIAFSDHAADGHIDMLYCDPAFARQGVATALLEAVESNARSVGIDRLFTEASEAAKPVFRKAGFLILRRRELNVDGVSIHNWAMEKRLA</sequence>
<dbReference type="Pfam" id="PF13673">
    <property type="entry name" value="Acetyltransf_10"/>
    <property type="match status" value="1"/>
</dbReference>
<dbReference type="Gene3D" id="3.40.630.30">
    <property type="match status" value="1"/>
</dbReference>
<keyword evidence="2" id="KW-0808">Transferase</keyword>
<dbReference type="PROSITE" id="PS51186">
    <property type="entry name" value="GNAT"/>
    <property type="match status" value="1"/>
</dbReference>
<dbReference type="Proteomes" id="UP000266385">
    <property type="component" value="Unassembled WGS sequence"/>
</dbReference>
<dbReference type="SUPFAM" id="SSF55729">
    <property type="entry name" value="Acyl-CoA N-acyltransferases (Nat)"/>
    <property type="match status" value="1"/>
</dbReference>
<evidence type="ECO:0000259" key="1">
    <source>
        <dbReference type="PROSITE" id="PS51186"/>
    </source>
</evidence>
<dbReference type="CDD" id="cd04301">
    <property type="entry name" value="NAT_SF"/>
    <property type="match status" value="1"/>
</dbReference>
<dbReference type="GO" id="GO:0016747">
    <property type="term" value="F:acyltransferase activity, transferring groups other than amino-acyl groups"/>
    <property type="evidence" value="ECO:0007669"/>
    <property type="project" value="InterPro"/>
</dbReference>
<dbReference type="PANTHER" id="PTHR43451">
    <property type="entry name" value="ACETYLTRANSFERASE (GNAT) FAMILY PROTEIN"/>
    <property type="match status" value="1"/>
</dbReference>
<feature type="domain" description="N-acetyltransferase" evidence="1">
    <location>
        <begin position="1"/>
        <end position="156"/>
    </location>
</feature>
<keyword evidence="3" id="KW-1185">Reference proteome</keyword>
<dbReference type="AlphaFoldDB" id="A0A399R8A9"/>
<dbReference type="PANTHER" id="PTHR43451:SF1">
    <property type="entry name" value="ACETYLTRANSFERASE"/>
    <property type="match status" value="1"/>
</dbReference>
<name>A0A399R8A9_9PROT</name>
<protein>
    <submittedName>
        <fullName evidence="2">GNAT family N-acetyltransferase</fullName>
    </submittedName>
</protein>
<dbReference type="RefSeq" id="WP_119377605.1">
    <property type="nucleotide sequence ID" value="NZ_QWFX01000016.1"/>
</dbReference>
<dbReference type="InterPro" id="IPR000182">
    <property type="entry name" value="GNAT_dom"/>
</dbReference>
<dbReference type="InterPro" id="IPR052564">
    <property type="entry name" value="N-acetyltrans/Recomb-assoc"/>
</dbReference>
<accession>A0A399R8A9</accession>
<gene>
    <name evidence="2" type="ORF">D1223_17340</name>
</gene>
<proteinExistence type="predicted"/>
<dbReference type="OrthoDB" id="9789081at2"/>
<organism evidence="2 3">
    <name type="scientific">Henriciella mobilis</name>
    <dbReference type="NCBI Taxonomy" id="2305467"/>
    <lineage>
        <taxon>Bacteria</taxon>
        <taxon>Pseudomonadati</taxon>
        <taxon>Pseudomonadota</taxon>
        <taxon>Alphaproteobacteria</taxon>
        <taxon>Hyphomonadales</taxon>
        <taxon>Hyphomonadaceae</taxon>
        <taxon>Henriciella</taxon>
    </lineage>
</organism>
<evidence type="ECO:0000313" key="2">
    <source>
        <dbReference type="EMBL" id="RIJ26711.1"/>
    </source>
</evidence>